<keyword evidence="2" id="KW-1185">Reference proteome</keyword>
<reference evidence="1 2" key="1">
    <citation type="submission" date="2023-03" db="EMBL/GenBank/DDBJ databases">
        <title>Genome insight into feeding habits of ladybird beetles.</title>
        <authorList>
            <person name="Li H.-S."/>
            <person name="Huang Y.-H."/>
            <person name="Pang H."/>
        </authorList>
    </citation>
    <scope>NUCLEOTIDE SEQUENCE [LARGE SCALE GENOMIC DNA]</scope>
    <source>
        <strain evidence="1">SYSU_2023b</strain>
        <tissue evidence="1">Whole body</tissue>
    </source>
</reference>
<dbReference type="Proteomes" id="UP001431783">
    <property type="component" value="Unassembled WGS sequence"/>
</dbReference>
<dbReference type="AlphaFoldDB" id="A0AAW1TZ75"/>
<dbReference type="EMBL" id="JARQZJ010000035">
    <property type="protein sequence ID" value="KAK9875959.1"/>
    <property type="molecule type" value="Genomic_DNA"/>
</dbReference>
<name>A0AAW1TZ75_9CUCU</name>
<organism evidence="1 2">
    <name type="scientific">Henosepilachna vigintioctopunctata</name>
    <dbReference type="NCBI Taxonomy" id="420089"/>
    <lineage>
        <taxon>Eukaryota</taxon>
        <taxon>Metazoa</taxon>
        <taxon>Ecdysozoa</taxon>
        <taxon>Arthropoda</taxon>
        <taxon>Hexapoda</taxon>
        <taxon>Insecta</taxon>
        <taxon>Pterygota</taxon>
        <taxon>Neoptera</taxon>
        <taxon>Endopterygota</taxon>
        <taxon>Coleoptera</taxon>
        <taxon>Polyphaga</taxon>
        <taxon>Cucujiformia</taxon>
        <taxon>Coccinelloidea</taxon>
        <taxon>Coccinellidae</taxon>
        <taxon>Epilachninae</taxon>
        <taxon>Epilachnini</taxon>
        <taxon>Henosepilachna</taxon>
    </lineage>
</organism>
<comment type="caution">
    <text evidence="1">The sequence shown here is derived from an EMBL/GenBank/DDBJ whole genome shotgun (WGS) entry which is preliminary data.</text>
</comment>
<proteinExistence type="predicted"/>
<evidence type="ECO:0000313" key="1">
    <source>
        <dbReference type="EMBL" id="KAK9875959.1"/>
    </source>
</evidence>
<sequence>MVQDLLNRGLKATNDMEMQVSVLCLLMLKYYPEESYKEILAKCSSSEERLEVYLKAIEGFEPADVDYKRTEAIALYVRIKESFNYEQSYEAIKAPSILFKPLHPLYQSSLSENYNLSTVCSNFQGVTYIEGNHISILESRILAEEIEKFITNNQRVEISSYNNERK</sequence>
<accession>A0AAW1TZ75</accession>
<gene>
    <name evidence="1" type="ORF">WA026_011061</name>
</gene>
<evidence type="ECO:0000313" key="2">
    <source>
        <dbReference type="Proteomes" id="UP001431783"/>
    </source>
</evidence>
<protein>
    <submittedName>
        <fullName evidence="1">Uncharacterized protein</fullName>
    </submittedName>
</protein>